<dbReference type="Gene3D" id="3.90.1750.10">
    <property type="entry name" value="Hect, E3 ligase catalytic domains"/>
    <property type="match status" value="1"/>
</dbReference>
<dbReference type="GO" id="GO:0005737">
    <property type="term" value="C:cytoplasm"/>
    <property type="evidence" value="ECO:0007669"/>
    <property type="project" value="UniProtKB-SubCell"/>
</dbReference>
<dbReference type="PANTHER" id="PTHR45622:SF18">
    <property type="entry name" value="E3 UBIQUITIN-PROTEIN LIGASE HERC3-RELATED"/>
    <property type="match status" value="1"/>
</dbReference>
<dbReference type="SUPFAM" id="SSF56204">
    <property type="entry name" value="Hect, E3 ligase catalytic domain"/>
    <property type="match status" value="1"/>
</dbReference>
<gene>
    <name evidence="10" type="primary">LOC112239463</name>
</gene>
<keyword evidence="5 6" id="KW-0833">Ubl conjugation pathway</keyword>
<feature type="active site" description="Glycyl thioester intermediate" evidence="6">
    <location>
        <position position="911"/>
    </location>
</feature>
<evidence type="ECO:0000313" key="10">
    <source>
        <dbReference type="Ensembl" id="ENSOTSP00005109315.1"/>
    </source>
</evidence>
<dbReference type="Gene3D" id="3.30.2410.10">
    <property type="entry name" value="Hect, E3 ligase catalytic domain"/>
    <property type="match status" value="1"/>
</dbReference>
<dbReference type="Ensembl" id="ENSOTST00005197922.1">
    <property type="protein sequence ID" value="ENSOTSP00005109315.1"/>
    <property type="gene ID" value="ENSOTSG00005038823.2"/>
</dbReference>
<evidence type="ECO:0000256" key="7">
    <source>
        <dbReference type="PROSITE-ProRule" id="PRU00235"/>
    </source>
</evidence>
<dbReference type="Gene3D" id="3.30.2160.10">
    <property type="entry name" value="Hect, E3 ligase catalytic domain"/>
    <property type="match status" value="1"/>
</dbReference>
<dbReference type="InterPro" id="IPR051709">
    <property type="entry name" value="Ub-ligase/GTPase-reg"/>
</dbReference>
<feature type="repeat" description="RCC1" evidence="7">
    <location>
        <begin position="157"/>
        <end position="209"/>
    </location>
</feature>
<keyword evidence="2" id="KW-0963">Cytoplasm</keyword>
<accession>A0AAZ3NYA6</accession>
<proteinExistence type="predicted"/>
<feature type="repeat" description="RCC1" evidence="7">
    <location>
        <begin position="53"/>
        <end position="102"/>
    </location>
</feature>
<dbReference type="CDD" id="cd00078">
    <property type="entry name" value="HECTc"/>
    <property type="match status" value="1"/>
</dbReference>
<feature type="repeat" description="RCC1" evidence="7">
    <location>
        <begin position="103"/>
        <end position="155"/>
    </location>
</feature>
<evidence type="ECO:0000256" key="8">
    <source>
        <dbReference type="SAM" id="MobiDB-lite"/>
    </source>
</evidence>
<feature type="domain" description="HECT" evidence="9">
    <location>
        <begin position="638"/>
        <end position="943"/>
    </location>
</feature>
<evidence type="ECO:0000313" key="11">
    <source>
        <dbReference type="Proteomes" id="UP000694402"/>
    </source>
</evidence>
<feature type="region of interest" description="Disordered" evidence="8">
    <location>
        <begin position="333"/>
        <end position="358"/>
    </location>
</feature>
<dbReference type="PANTHER" id="PTHR45622">
    <property type="entry name" value="UBIQUITIN-PROTEIN LIGASE E3A-RELATED"/>
    <property type="match status" value="1"/>
</dbReference>
<evidence type="ECO:0000256" key="6">
    <source>
        <dbReference type="PROSITE-ProRule" id="PRU00104"/>
    </source>
</evidence>
<dbReference type="SMART" id="SM00119">
    <property type="entry name" value="HECTc"/>
    <property type="match status" value="1"/>
</dbReference>
<feature type="repeat" description="RCC1" evidence="7">
    <location>
        <begin position="262"/>
        <end position="313"/>
    </location>
</feature>
<reference evidence="10" key="2">
    <citation type="submission" date="2025-08" db="UniProtKB">
        <authorList>
            <consortium name="Ensembl"/>
        </authorList>
    </citation>
    <scope>IDENTIFICATION</scope>
</reference>
<evidence type="ECO:0000256" key="2">
    <source>
        <dbReference type="ARBA" id="ARBA00022490"/>
    </source>
</evidence>
<feature type="repeat" description="RCC1" evidence="7">
    <location>
        <begin position="1"/>
        <end position="52"/>
    </location>
</feature>
<protein>
    <recommendedName>
        <fullName evidence="9">HECT domain-containing protein</fullName>
    </recommendedName>
</protein>
<dbReference type="InterPro" id="IPR000408">
    <property type="entry name" value="Reg_chr_condens"/>
</dbReference>
<dbReference type="SUPFAM" id="SSF50985">
    <property type="entry name" value="RCC1/BLIP-II"/>
    <property type="match status" value="1"/>
</dbReference>
<keyword evidence="4" id="KW-0677">Repeat</keyword>
<evidence type="ECO:0000259" key="9">
    <source>
        <dbReference type="PROSITE" id="PS50237"/>
    </source>
</evidence>
<dbReference type="FunFam" id="3.30.2410.10:FF:000003">
    <property type="entry name" value="probable E3 ubiquitin-protein ligase HERC4 isoform X1"/>
    <property type="match status" value="1"/>
</dbReference>
<dbReference type="PRINTS" id="PR00633">
    <property type="entry name" value="RCCNDNSATION"/>
</dbReference>
<dbReference type="PROSITE" id="PS50237">
    <property type="entry name" value="HECT"/>
    <property type="match status" value="1"/>
</dbReference>
<dbReference type="FunFam" id="3.30.2160.10:FF:000004">
    <property type="entry name" value="probable E3 ubiquitin-protein ligase HERC4 isoform X1"/>
    <property type="match status" value="1"/>
</dbReference>
<dbReference type="InterPro" id="IPR000569">
    <property type="entry name" value="HECT_dom"/>
</dbReference>
<reference evidence="11" key="1">
    <citation type="journal article" date="2018" name="PLoS ONE">
        <title>Chinook salmon (Oncorhynchus tshawytscha) genome and transcriptome.</title>
        <authorList>
            <person name="Christensen K.A."/>
            <person name="Leong J.S."/>
            <person name="Sakhrani D."/>
            <person name="Biagi C.A."/>
            <person name="Minkley D.R."/>
            <person name="Withler R.E."/>
            <person name="Rondeau E.B."/>
            <person name="Koop B.F."/>
            <person name="Devlin R.H."/>
        </authorList>
    </citation>
    <scope>NUCLEOTIDE SEQUENCE [LARGE SCALE GENOMIC DNA]</scope>
</reference>
<comment type="subcellular location">
    <subcellularLocation>
        <location evidence="1">Cytoplasm</location>
    </subcellularLocation>
</comment>
<keyword evidence="3" id="KW-0808">Transferase</keyword>
<dbReference type="GeneTree" id="ENSGT00940000158189"/>
<name>A0AAZ3NYA6_ONCTS</name>
<evidence type="ECO:0000256" key="1">
    <source>
        <dbReference type="ARBA" id="ARBA00004496"/>
    </source>
</evidence>
<feature type="repeat" description="RCC1" evidence="7">
    <location>
        <begin position="210"/>
        <end position="261"/>
    </location>
</feature>
<dbReference type="Pfam" id="PF25390">
    <property type="entry name" value="WD40_RLD"/>
    <property type="match status" value="1"/>
</dbReference>
<sequence length="943" mass="104803">MMLCWGSTVEGQLGIGGAGDPVYEPRSCQAFNGRGLKEVACGGRHSLFLLRDGRVYTCGSNRCGQLGHDKPGDSPELVVALDTQKIGVVSCGQAHSMALNEQGQVFAWGAGGGGQLGLGTAEETVPIPRLIKKLCEHRISQIMCGNKHCIALSKGENELFTWGQNSSGQLGLGKGEPSTLSPQPLKSLSGIPLAQITAGGDHSFALSLSGAVFGWGKNGAGQLGLNDKQDRSVPCHIKFLRSQKVVYISCGDEHTAALTKDGGLFTFGDGSRGQLGHDSTNNEPLPRQVQELMGSEVSQIACGRHHTLAFVPSSGLVYAFGCNTNGQLGTGTRGDIKSPLPVKSSLTGRLTGSPRHMSGNWMTPVGKKRMQGNETSDVILLLSSTALNRLYGQLLGDILMNDFKVMYPSLSPSIHVSLSCQATKSFESLLIPQLPCSPPDVEAMRIYLILSECPALHESKNYITLTIPLAMAILRLDANPSKVLDNWWCLVDGGVFSRLVDMYKSIVVFLLTGGKALLVPVFLENYTSATLKLLEKLHKVNLKAGHVEYNRFYIPDITTLVDIQEDYLKWFLSKAEISSVTLCAYPFILNAQAKTTMLQTDAELQMQVTARIGKYICTFLQMLWHRVTYSSERRWMQGVTKEFFLLLLKELMDPVYGMFTQYTQSNLLWFSDKCFVEYNWFNLIGIICGLAIYNSTVVDLHFPLVLYKKLLGVAPTLEDLKELSPTEGRSLQQLLDHEEDDVEETFCLNFAITREYYGLTEVKELIPGGDRITVDKNNREEFVEAYLKYMFRDSVSELYQAFSSGFLKVCGGKILSLFQPSELMAMVVGNNNYNWEEMEKNAVYKGEYSATHPTVRMFWEVFHEFPLEKKKRFLLFLTGSDRIPIHGMESLRISIQSTSAEEHYLPVAHTCYNLLDMPRYQTKETLHRRLTQAVEQYEGFSLV</sequence>
<dbReference type="GO" id="GO:0004842">
    <property type="term" value="F:ubiquitin-protein transferase activity"/>
    <property type="evidence" value="ECO:0007669"/>
    <property type="project" value="InterPro"/>
</dbReference>
<organism evidence="10 11">
    <name type="scientific">Oncorhynchus tshawytscha</name>
    <name type="common">Chinook salmon</name>
    <name type="synonym">Salmo tshawytscha</name>
    <dbReference type="NCBI Taxonomy" id="74940"/>
    <lineage>
        <taxon>Eukaryota</taxon>
        <taxon>Metazoa</taxon>
        <taxon>Chordata</taxon>
        <taxon>Craniata</taxon>
        <taxon>Vertebrata</taxon>
        <taxon>Euteleostomi</taxon>
        <taxon>Actinopterygii</taxon>
        <taxon>Neopterygii</taxon>
        <taxon>Teleostei</taxon>
        <taxon>Protacanthopterygii</taxon>
        <taxon>Salmoniformes</taxon>
        <taxon>Salmonidae</taxon>
        <taxon>Salmoninae</taxon>
        <taxon>Oncorhynchus</taxon>
    </lineage>
</organism>
<keyword evidence="11" id="KW-1185">Reference proteome</keyword>
<dbReference type="InterPro" id="IPR009091">
    <property type="entry name" value="RCC1/BLIP-II"/>
</dbReference>
<evidence type="ECO:0000256" key="5">
    <source>
        <dbReference type="ARBA" id="ARBA00022786"/>
    </source>
</evidence>
<dbReference type="Proteomes" id="UP000694402">
    <property type="component" value="Unassembled WGS sequence"/>
</dbReference>
<dbReference type="AlphaFoldDB" id="A0AAZ3NYA6"/>
<evidence type="ECO:0000256" key="4">
    <source>
        <dbReference type="ARBA" id="ARBA00022737"/>
    </source>
</evidence>
<reference evidence="10" key="3">
    <citation type="submission" date="2025-09" db="UniProtKB">
        <authorList>
            <consortium name="Ensembl"/>
        </authorList>
    </citation>
    <scope>IDENTIFICATION</scope>
</reference>
<dbReference type="PROSITE" id="PS00626">
    <property type="entry name" value="RCC1_2"/>
    <property type="match status" value="3"/>
</dbReference>
<dbReference type="InterPro" id="IPR035983">
    <property type="entry name" value="Hect_E3_ubiquitin_ligase"/>
</dbReference>
<dbReference type="Gene3D" id="2.130.10.30">
    <property type="entry name" value="Regulator of chromosome condensation 1/beta-lactamase-inhibitor protein II"/>
    <property type="match status" value="2"/>
</dbReference>
<dbReference type="Pfam" id="PF00632">
    <property type="entry name" value="HECT"/>
    <property type="match status" value="1"/>
</dbReference>
<dbReference type="PROSITE" id="PS50012">
    <property type="entry name" value="RCC1_3"/>
    <property type="match status" value="6"/>
</dbReference>
<dbReference type="InterPro" id="IPR058923">
    <property type="entry name" value="RCC1-like_dom"/>
</dbReference>
<evidence type="ECO:0000256" key="3">
    <source>
        <dbReference type="ARBA" id="ARBA00022679"/>
    </source>
</evidence>